<evidence type="ECO:0000259" key="7">
    <source>
        <dbReference type="Pfam" id="PF25820"/>
    </source>
</evidence>
<dbReference type="InterPro" id="IPR055463">
    <property type="entry name" value="DUF7035"/>
</dbReference>
<evidence type="ECO:0000259" key="4">
    <source>
        <dbReference type="Pfam" id="PF22933"/>
    </source>
</evidence>
<dbReference type="InterPro" id="IPR054484">
    <property type="entry name" value="ComC_SSD"/>
</dbReference>
<evidence type="ECO:0000259" key="6">
    <source>
        <dbReference type="Pfam" id="PF23034"/>
    </source>
</evidence>
<keyword evidence="2" id="KW-1133">Transmembrane helix</keyword>
<dbReference type="InterPro" id="IPR057709">
    <property type="entry name" value="DUF7949"/>
</dbReference>
<evidence type="ECO:0000256" key="3">
    <source>
        <dbReference type="SAM" id="SignalP"/>
    </source>
</evidence>
<name>A0AAN7TTP3_9MYCE</name>
<keyword evidence="2" id="KW-0472">Membrane</keyword>
<evidence type="ECO:0000313" key="9">
    <source>
        <dbReference type="Proteomes" id="UP001344447"/>
    </source>
</evidence>
<gene>
    <name evidence="8" type="ORF">RB653_009187</name>
</gene>
<dbReference type="Proteomes" id="UP001344447">
    <property type="component" value="Unassembled WGS sequence"/>
</dbReference>
<dbReference type="Pfam" id="PF25820">
    <property type="entry name" value="DUF7949"/>
    <property type="match status" value="1"/>
</dbReference>
<evidence type="ECO:0000256" key="2">
    <source>
        <dbReference type="SAM" id="Phobius"/>
    </source>
</evidence>
<feature type="transmembrane region" description="Helical" evidence="2">
    <location>
        <begin position="1347"/>
        <end position="1370"/>
    </location>
</feature>
<dbReference type="Pfam" id="PF23034">
    <property type="entry name" value="DUF7035"/>
    <property type="match status" value="1"/>
</dbReference>
<feature type="domain" description="ComC supersandwich" evidence="4">
    <location>
        <begin position="1127"/>
        <end position="1321"/>
    </location>
</feature>
<evidence type="ECO:0000313" key="8">
    <source>
        <dbReference type="EMBL" id="KAK5579504.1"/>
    </source>
</evidence>
<dbReference type="InterPro" id="IPR055462">
    <property type="entry name" value="DUF7034"/>
</dbReference>
<dbReference type="Pfam" id="PF22933">
    <property type="entry name" value="ComC_SSD"/>
    <property type="match status" value="1"/>
</dbReference>
<keyword evidence="3" id="KW-0732">Signal</keyword>
<dbReference type="Pfam" id="PF23033">
    <property type="entry name" value="DUF7034"/>
    <property type="match status" value="1"/>
</dbReference>
<evidence type="ECO:0000256" key="1">
    <source>
        <dbReference type="SAM" id="MobiDB-lite"/>
    </source>
</evidence>
<feature type="region of interest" description="Disordered" evidence="1">
    <location>
        <begin position="1099"/>
        <end position="1120"/>
    </location>
</feature>
<evidence type="ECO:0008006" key="10">
    <source>
        <dbReference type="Google" id="ProtNLM"/>
    </source>
</evidence>
<feature type="chain" id="PRO_5042816983" description="EGF-like domain-containing protein" evidence="3">
    <location>
        <begin position="22"/>
        <end position="1392"/>
    </location>
</feature>
<sequence length="1392" mass="156145">MNNLLYSLLLLFIFFRNFNNAQFTPITPETTLSASVLNPIYSFVPTKTDNTECSYTPFKIYVEASSGISIINANTNKTSFGFNLKIQTNNKYYYSLYSYYDQPIGSLAQEIIFTTNDTNTHSYQLISTCNELNFDNFNVTSILKPFGIGGIFYYYISVVGIEPSFPTQLATNDSLVSIAFSTDLKYNYMVSVTKNFKNNITYDLDISLMLGGNISYPVKLKSYYAQFSEQDLPTYQMFEYFPPNVLSTNYSYTQFGYSCDPVLQIKVDTNIMRPLQYIDAYFKRFTVPIKGKKGNMTYSISFSQNNNFYSTLGIYISSSVLSPNITVYEVPSIGVKSSNTSLIRDIDIPLYVVEFTNTIPYQCLDFTYVYFVNFAQSWPYGFISGNNTLYTHKVSFVQYLVGLSSNNWYMFGIESKGYEINQQFIPLNYTSSTPPKIISYQFTRISSIKYLLTLNIESVNGVKKIEFSQKSTFLETLVSGTIYNGTFELIMSIYEFGFIMITDSVGTFVIYYQSDVVSIDPFFTFDFPIEIQYKLNMSSFNNITFLNNDLDLVTDSYNIIYIESDQIPQDTPISFTLFDIISSPIERDMTDIVNILYRYPITYNNSSKKFEGKFILPKNNMFGDIQYVIEFGPNVGFYSNELTTPLFVKDTELDNQGPIFSLIEKIGNGSIISTTGTVGWKFNITDDLNGFESGYIKVMGSVDSSTYEFNFTINNVIGDKFNCQYQILINISEPCISQEYRIVRVILFDTNKIASRFNQYFPTLSTSSLINPFINFLDVGVDEITVLSFTCPTPLSTPGSKPILLSFKSSTTTIDVGATNKTISFDFSIDPGVNGIKQDQLPIVYINSLFSGLVKCISTIISYNTNNVVYKCSTELPLGFGYPNALTFSLYGIVNNVGFFYGFSADDILNITNSNYYTNTTLSFGQPVIQSTNPYYSDDDSGELIILGRGLKSISRIDFVYNDSTLSPNSATSINSYGSSAIRATGVKKTGKPFIIKAFTSSGFTSNEFTVKPIYFNSTKIPTPTPTPTLTPTSTPTSTPIPTVTPIPTNAPQKCQGNPECGGKNQGYCSSTGCICYAPWIGLTCTSQIIIVPQPTINTTNPQTEIPTTPTDNSQTSSEESQKMIFKSLVSLVSLRELSFNNEEVNNHIFDQWIYTPINQFKNQYFTTISSTNITVTLEWFNQTTSIEFANQNLTMNPSTIKYTIEITNYPFVNKLNQLQLVMSASLTLNSNDICSSNQFGNTSTGDDSNYLKIQIENHSLYGRFIKRAIIDNIVKSVNNVLLDSSLNVIDSSSSLLQSFIGITIPYYTKSIIVDPDFSVLIDSKSASDNDDSICTKNKSGLTTSQLAGIIIGSVGFAAVIIISSVYFVVRRRNQKKFEASVNKKMSEMNNK</sequence>
<feature type="compositionally biased region" description="Low complexity" evidence="1">
    <location>
        <begin position="1099"/>
        <end position="1111"/>
    </location>
</feature>
<protein>
    <recommendedName>
        <fullName evidence="10">EGF-like domain-containing protein</fullName>
    </recommendedName>
</protein>
<feature type="signal peptide" evidence="3">
    <location>
        <begin position="1"/>
        <end position="21"/>
    </location>
</feature>
<comment type="caution">
    <text evidence="8">The sequence shown here is derived from an EMBL/GenBank/DDBJ whole genome shotgun (WGS) entry which is preliminary data.</text>
</comment>
<feature type="domain" description="DUF7035" evidence="6">
    <location>
        <begin position="654"/>
        <end position="791"/>
    </location>
</feature>
<proteinExistence type="predicted"/>
<reference evidence="8 9" key="1">
    <citation type="submission" date="2023-11" db="EMBL/GenBank/DDBJ databases">
        <title>Dfirmibasis_genome.</title>
        <authorList>
            <person name="Edelbroek B."/>
            <person name="Kjellin J."/>
            <person name="Jerlstrom-Hultqvist J."/>
            <person name="Soderbom F."/>
        </authorList>
    </citation>
    <scope>NUCLEOTIDE SEQUENCE [LARGE SCALE GENOMIC DNA]</scope>
    <source>
        <strain evidence="8 9">TNS-C-14</strain>
    </source>
</reference>
<keyword evidence="2" id="KW-0812">Transmembrane</keyword>
<evidence type="ECO:0000259" key="5">
    <source>
        <dbReference type="Pfam" id="PF23033"/>
    </source>
</evidence>
<dbReference type="EMBL" id="JAVFKY010000003">
    <property type="protein sequence ID" value="KAK5579504.1"/>
    <property type="molecule type" value="Genomic_DNA"/>
</dbReference>
<keyword evidence="9" id="KW-1185">Reference proteome</keyword>
<dbReference type="PANTHER" id="PTHR31378:SF29">
    <property type="entry name" value="EGF-LIKE DOMAIN-CONTAINING PROTEIN-RELATED"/>
    <property type="match status" value="1"/>
</dbReference>
<accession>A0AAN7TTP3</accession>
<dbReference type="PANTHER" id="PTHR31378">
    <property type="entry name" value="EGF-LIKE DOMAIN-CONTAINING PROTEIN-RELATED-RELATED"/>
    <property type="match status" value="1"/>
</dbReference>
<feature type="domain" description="DUF7034" evidence="5">
    <location>
        <begin position="802"/>
        <end position="923"/>
    </location>
</feature>
<feature type="domain" description="DUF7949" evidence="7">
    <location>
        <begin position="1055"/>
        <end position="1089"/>
    </location>
</feature>
<organism evidence="8 9">
    <name type="scientific">Dictyostelium firmibasis</name>
    <dbReference type="NCBI Taxonomy" id="79012"/>
    <lineage>
        <taxon>Eukaryota</taxon>
        <taxon>Amoebozoa</taxon>
        <taxon>Evosea</taxon>
        <taxon>Eumycetozoa</taxon>
        <taxon>Dictyostelia</taxon>
        <taxon>Dictyosteliales</taxon>
        <taxon>Dictyosteliaceae</taxon>
        <taxon>Dictyostelium</taxon>
    </lineage>
</organism>